<name>A0A914UX15_9BILA</name>
<dbReference type="InterPro" id="IPR003280">
    <property type="entry name" value="2pore_dom_K_chnl"/>
</dbReference>
<evidence type="ECO:0000256" key="5">
    <source>
        <dbReference type="ARBA" id="ARBA00022692"/>
    </source>
</evidence>
<dbReference type="GO" id="GO:0022841">
    <property type="term" value="F:potassium ion leak channel activity"/>
    <property type="evidence" value="ECO:0007669"/>
    <property type="project" value="TreeGrafter"/>
</dbReference>
<dbReference type="InterPro" id="IPR013099">
    <property type="entry name" value="K_chnl_dom"/>
</dbReference>
<dbReference type="Pfam" id="PF07885">
    <property type="entry name" value="Ion_trans_2"/>
    <property type="match status" value="1"/>
</dbReference>
<dbReference type="WBParaSite" id="PSAMB.scaffold12836size2558.g35116.t1">
    <property type="protein sequence ID" value="PSAMB.scaffold12836size2558.g35116.t1"/>
    <property type="gene ID" value="PSAMB.scaffold12836size2558.g35116"/>
</dbReference>
<dbReference type="PANTHER" id="PTHR11003:SF296">
    <property type="entry name" value="POTASSIUM CHANNEL DOMAIN-CONTAINING PROTEIN"/>
    <property type="match status" value="1"/>
</dbReference>
<evidence type="ECO:0000256" key="6">
    <source>
        <dbReference type="ARBA" id="ARBA00022826"/>
    </source>
</evidence>
<evidence type="ECO:0000313" key="14">
    <source>
        <dbReference type="Proteomes" id="UP000887566"/>
    </source>
</evidence>
<keyword evidence="10 12" id="KW-0472">Membrane</keyword>
<evidence type="ECO:0000256" key="1">
    <source>
        <dbReference type="ARBA" id="ARBA00004141"/>
    </source>
</evidence>
<evidence type="ECO:0000256" key="9">
    <source>
        <dbReference type="ARBA" id="ARBA00023065"/>
    </source>
</evidence>
<feature type="transmembrane region" description="Helical" evidence="12">
    <location>
        <begin position="128"/>
        <end position="146"/>
    </location>
</feature>
<dbReference type="PANTHER" id="PTHR11003">
    <property type="entry name" value="POTASSIUM CHANNEL, SUBFAMILY K"/>
    <property type="match status" value="1"/>
</dbReference>
<evidence type="ECO:0000259" key="13">
    <source>
        <dbReference type="Pfam" id="PF07885"/>
    </source>
</evidence>
<evidence type="ECO:0000256" key="7">
    <source>
        <dbReference type="ARBA" id="ARBA00022958"/>
    </source>
</evidence>
<evidence type="ECO:0000256" key="2">
    <source>
        <dbReference type="ARBA" id="ARBA00006666"/>
    </source>
</evidence>
<keyword evidence="8 12" id="KW-1133">Transmembrane helix</keyword>
<evidence type="ECO:0000256" key="11">
    <source>
        <dbReference type="ARBA" id="ARBA00023303"/>
    </source>
</evidence>
<comment type="subcellular location">
    <subcellularLocation>
        <location evidence="1">Membrane</location>
        <topology evidence="1">Multi-pass membrane protein</topology>
    </subcellularLocation>
</comment>
<organism evidence="14 15">
    <name type="scientific">Plectus sambesii</name>
    <dbReference type="NCBI Taxonomy" id="2011161"/>
    <lineage>
        <taxon>Eukaryota</taxon>
        <taxon>Metazoa</taxon>
        <taxon>Ecdysozoa</taxon>
        <taxon>Nematoda</taxon>
        <taxon>Chromadorea</taxon>
        <taxon>Plectida</taxon>
        <taxon>Plectina</taxon>
        <taxon>Plectoidea</taxon>
        <taxon>Plectidae</taxon>
        <taxon>Plectus</taxon>
    </lineage>
</organism>
<evidence type="ECO:0000256" key="8">
    <source>
        <dbReference type="ARBA" id="ARBA00022989"/>
    </source>
</evidence>
<feature type="transmembrane region" description="Helical" evidence="12">
    <location>
        <begin position="314"/>
        <end position="339"/>
    </location>
</feature>
<keyword evidence="11" id="KW-0407">Ion channel</keyword>
<dbReference type="GO" id="GO:0015271">
    <property type="term" value="F:outward rectifier potassium channel activity"/>
    <property type="evidence" value="ECO:0007669"/>
    <property type="project" value="TreeGrafter"/>
</dbReference>
<protein>
    <submittedName>
        <fullName evidence="15">Potassium channel domain-containing protein</fullName>
    </submittedName>
</protein>
<evidence type="ECO:0000256" key="4">
    <source>
        <dbReference type="ARBA" id="ARBA00022538"/>
    </source>
</evidence>
<keyword evidence="7" id="KW-0630">Potassium</keyword>
<dbReference type="GO" id="GO:0005886">
    <property type="term" value="C:plasma membrane"/>
    <property type="evidence" value="ECO:0007669"/>
    <property type="project" value="TreeGrafter"/>
</dbReference>
<sequence>MRTKKIIKKKTCLQVLKIALPHIGLTLFLLGFLMIGAAVFPKLEESKDREYMDRKFERVKAAYQRVAQVYVNELCPSVALKTPDWRQRLYNSLSKLSSFFENREFLLNADGQQTTEDVLPHRWSTTSSILYALSILTTTGYTYVFPMTPIGQIFAVVYGLIGIPLMVLTAVDIGRFLSDCVLFLYSKGTPFCASLLKLVGCWRSRRRSVIDSVQTITVESTTPMTLSPPIAKALDRMSIKQRSSKRKKKAKAIKMRRLPLWVNASILLLFCMLGGVTYIAFGGHQKTFLEAFFVTFNLVANLTMSEMPNDMNTFLTVVYIVFFVTFGLAVLSMCADLAASELKWLFMKIHYFGRKINWKRRAAAKKEIEMEVKELLKIIEEIRKKYPDKEKITPADILQYIQEMGMPGEYLLTQRRDTIAFMPQSFEALKFADEMDMDDTSHRSVSRMNSNPVIAQV</sequence>
<evidence type="ECO:0000256" key="10">
    <source>
        <dbReference type="ARBA" id="ARBA00023136"/>
    </source>
</evidence>
<feature type="transmembrane region" description="Helical" evidence="12">
    <location>
        <begin position="183"/>
        <end position="202"/>
    </location>
</feature>
<evidence type="ECO:0000256" key="12">
    <source>
        <dbReference type="SAM" id="Phobius"/>
    </source>
</evidence>
<evidence type="ECO:0000256" key="3">
    <source>
        <dbReference type="ARBA" id="ARBA00022448"/>
    </source>
</evidence>
<keyword evidence="3" id="KW-0813">Transport</keyword>
<proteinExistence type="inferred from homology"/>
<feature type="transmembrane region" description="Helical" evidence="12">
    <location>
        <begin position="153"/>
        <end position="171"/>
    </location>
</feature>
<dbReference type="GO" id="GO:0030322">
    <property type="term" value="P:stabilization of membrane potential"/>
    <property type="evidence" value="ECO:0007669"/>
    <property type="project" value="TreeGrafter"/>
</dbReference>
<accession>A0A914UX15</accession>
<comment type="similarity">
    <text evidence="2">Belongs to the two pore domain potassium channel (TC 1.A.1.8) family.</text>
</comment>
<dbReference type="InterPro" id="IPR003092">
    <property type="entry name" value="2pore_dom_K_chnl_TASK"/>
</dbReference>
<dbReference type="Proteomes" id="UP000887566">
    <property type="component" value="Unplaced"/>
</dbReference>
<reference evidence="15" key="1">
    <citation type="submission" date="2022-11" db="UniProtKB">
        <authorList>
            <consortium name="WormBaseParasite"/>
        </authorList>
    </citation>
    <scope>IDENTIFICATION</scope>
</reference>
<keyword evidence="5 12" id="KW-0812">Transmembrane</keyword>
<dbReference type="PRINTS" id="PR01095">
    <property type="entry name" value="TASKCHANNEL"/>
</dbReference>
<keyword evidence="14" id="KW-1185">Reference proteome</keyword>
<feature type="transmembrane region" description="Helical" evidence="12">
    <location>
        <begin position="20"/>
        <end position="40"/>
    </location>
</feature>
<feature type="transmembrane region" description="Helical" evidence="12">
    <location>
        <begin position="258"/>
        <end position="281"/>
    </location>
</feature>
<dbReference type="Gene3D" id="1.10.287.70">
    <property type="match status" value="1"/>
</dbReference>
<keyword evidence="4" id="KW-0633">Potassium transport</keyword>
<keyword evidence="9" id="KW-0406">Ion transport</keyword>
<feature type="domain" description="Potassium channel" evidence="13">
    <location>
        <begin position="120"/>
        <end position="178"/>
    </location>
</feature>
<evidence type="ECO:0000313" key="15">
    <source>
        <dbReference type="WBParaSite" id="PSAMB.scaffold12836size2558.g35116.t1"/>
    </source>
</evidence>
<dbReference type="AlphaFoldDB" id="A0A914UX15"/>
<keyword evidence="6" id="KW-0631">Potassium channel</keyword>
<dbReference type="SUPFAM" id="SSF81324">
    <property type="entry name" value="Voltage-gated potassium channels"/>
    <property type="match status" value="1"/>
</dbReference>